<reference evidence="2" key="1">
    <citation type="submission" date="2022-11" db="EMBL/GenBank/DDBJ databases">
        <title>Biodiversity and phylogenetic relationships of bacteria.</title>
        <authorList>
            <person name="Machado R.A.R."/>
            <person name="Bhat A."/>
            <person name="Loulou A."/>
            <person name="Kallel S."/>
        </authorList>
    </citation>
    <scope>NUCLEOTIDE SEQUENCE</scope>
    <source>
        <strain evidence="2">K-TC2</strain>
    </source>
</reference>
<accession>A0A9X3E3W4</accession>
<evidence type="ECO:0000313" key="3">
    <source>
        <dbReference type="Proteomes" id="UP001144805"/>
    </source>
</evidence>
<feature type="domain" description="RES" evidence="1">
    <location>
        <begin position="13"/>
        <end position="129"/>
    </location>
</feature>
<evidence type="ECO:0000259" key="1">
    <source>
        <dbReference type="SMART" id="SM00953"/>
    </source>
</evidence>
<dbReference type="SMART" id="SM00953">
    <property type="entry name" value="RES"/>
    <property type="match status" value="1"/>
</dbReference>
<dbReference type="InterPro" id="IPR014914">
    <property type="entry name" value="RES_dom"/>
</dbReference>
<proteinExistence type="predicted"/>
<evidence type="ECO:0000313" key="2">
    <source>
        <dbReference type="EMBL" id="MCX5570691.1"/>
    </source>
</evidence>
<dbReference type="RefSeq" id="WP_266339647.1">
    <property type="nucleotide sequence ID" value="NZ_JAPKNK010000006.1"/>
</dbReference>
<organism evidence="2 3">
    <name type="scientific">Kaistia nematophila</name>
    <dbReference type="NCBI Taxonomy" id="2994654"/>
    <lineage>
        <taxon>Bacteria</taxon>
        <taxon>Pseudomonadati</taxon>
        <taxon>Pseudomonadota</taxon>
        <taxon>Alphaproteobacteria</taxon>
        <taxon>Hyphomicrobiales</taxon>
        <taxon>Kaistiaceae</taxon>
        <taxon>Kaistia</taxon>
    </lineage>
</organism>
<gene>
    <name evidence="2" type="ORF">OSH07_15895</name>
</gene>
<dbReference type="AlphaFoldDB" id="A0A9X3E3W4"/>
<protein>
    <submittedName>
        <fullName evidence="2">RES family NAD+ phosphorylase</fullName>
    </submittedName>
</protein>
<name>A0A9X3E3W4_9HYPH</name>
<sequence>MIAWRISRAPFADLSGTGARLYGGRWNSPGRALIYAAETAALAVLEVRCYLDLTPDLLPDDYVLTGIEIGDAAIETVEALPEAPLEVGDAWLATARTPVLRVPSFIVPESFNLLLNPAHPAAGDLKVASQRPFRFDARLWQAGGF</sequence>
<dbReference type="Pfam" id="PF08808">
    <property type="entry name" value="RES"/>
    <property type="match status" value="1"/>
</dbReference>
<dbReference type="Proteomes" id="UP001144805">
    <property type="component" value="Unassembled WGS sequence"/>
</dbReference>
<comment type="caution">
    <text evidence="2">The sequence shown here is derived from an EMBL/GenBank/DDBJ whole genome shotgun (WGS) entry which is preliminary data.</text>
</comment>
<dbReference type="EMBL" id="JAPKNK010000006">
    <property type="protein sequence ID" value="MCX5570691.1"/>
    <property type="molecule type" value="Genomic_DNA"/>
</dbReference>
<keyword evidence="3" id="KW-1185">Reference proteome</keyword>